<protein>
    <submittedName>
        <fullName evidence="1">Uncharacterized protein</fullName>
    </submittedName>
</protein>
<name>A0AAN8UL84_9MAGN</name>
<sequence>MAFPAGRKHPTTQSQAYVETCIYLLKIFSAHDLIPEGRVLHAHLIQMGILNNELVALKLLLIYWNGRRYVEVD</sequence>
<proteinExistence type="predicted"/>
<dbReference type="AlphaFoldDB" id="A0AAN8UL84"/>
<reference evidence="1 2" key="1">
    <citation type="submission" date="2023-12" db="EMBL/GenBank/DDBJ databases">
        <title>A high-quality genome assembly for Dillenia turbinata (Dilleniales).</title>
        <authorList>
            <person name="Chanderbali A."/>
        </authorList>
    </citation>
    <scope>NUCLEOTIDE SEQUENCE [LARGE SCALE GENOMIC DNA]</scope>
    <source>
        <strain evidence="1">LSX21</strain>
        <tissue evidence="1">Leaf</tissue>
    </source>
</reference>
<dbReference type="EMBL" id="JBAMMX010000023">
    <property type="protein sequence ID" value="KAK6917575.1"/>
    <property type="molecule type" value="Genomic_DNA"/>
</dbReference>
<gene>
    <name evidence="1" type="ORF">RJ641_018326</name>
</gene>
<keyword evidence="2" id="KW-1185">Reference proteome</keyword>
<comment type="caution">
    <text evidence="1">The sequence shown here is derived from an EMBL/GenBank/DDBJ whole genome shotgun (WGS) entry which is preliminary data.</text>
</comment>
<organism evidence="1 2">
    <name type="scientific">Dillenia turbinata</name>
    <dbReference type="NCBI Taxonomy" id="194707"/>
    <lineage>
        <taxon>Eukaryota</taxon>
        <taxon>Viridiplantae</taxon>
        <taxon>Streptophyta</taxon>
        <taxon>Embryophyta</taxon>
        <taxon>Tracheophyta</taxon>
        <taxon>Spermatophyta</taxon>
        <taxon>Magnoliopsida</taxon>
        <taxon>eudicotyledons</taxon>
        <taxon>Gunneridae</taxon>
        <taxon>Pentapetalae</taxon>
        <taxon>Dilleniales</taxon>
        <taxon>Dilleniaceae</taxon>
        <taxon>Dillenia</taxon>
    </lineage>
</organism>
<accession>A0AAN8UL84</accession>
<evidence type="ECO:0000313" key="2">
    <source>
        <dbReference type="Proteomes" id="UP001370490"/>
    </source>
</evidence>
<evidence type="ECO:0000313" key="1">
    <source>
        <dbReference type="EMBL" id="KAK6917575.1"/>
    </source>
</evidence>
<dbReference type="Proteomes" id="UP001370490">
    <property type="component" value="Unassembled WGS sequence"/>
</dbReference>